<evidence type="ECO:0000313" key="6">
    <source>
        <dbReference type="Proteomes" id="UP000290189"/>
    </source>
</evidence>
<dbReference type="GO" id="GO:0003714">
    <property type="term" value="F:transcription corepressor activity"/>
    <property type="evidence" value="ECO:0007669"/>
    <property type="project" value="InterPro"/>
</dbReference>
<dbReference type="Proteomes" id="UP000290189">
    <property type="component" value="Unassembled WGS sequence"/>
</dbReference>
<reference evidence="4 6" key="2">
    <citation type="submission" date="2018-03" db="EMBL/GenBank/DDBJ databases">
        <authorList>
            <person name="Fogelqvist J."/>
        </authorList>
    </citation>
    <scope>NUCLEOTIDE SEQUENCE [LARGE SCALE GENOMIC DNA]</scope>
</reference>
<organism evidence="3 5">
    <name type="scientific">Plasmodiophora brassicae</name>
    <name type="common">Clubroot disease agent</name>
    <dbReference type="NCBI Taxonomy" id="37360"/>
    <lineage>
        <taxon>Eukaryota</taxon>
        <taxon>Sar</taxon>
        <taxon>Rhizaria</taxon>
        <taxon>Endomyxa</taxon>
        <taxon>Phytomyxea</taxon>
        <taxon>Plasmodiophorida</taxon>
        <taxon>Plasmodiophoridae</taxon>
        <taxon>Plasmodiophora</taxon>
    </lineage>
</organism>
<proteinExistence type="inferred from homology"/>
<dbReference type="PANTHER" id="PTHR19424">
    <property type="entry name" value="HEAT SHOCK FACTOR BINDING PROTEIN 1"/>
    <property type="match status" value="1"/>
</dbReference>
<keyword evidence="4" id="KW-0496">Mitochondrion</keyword>
<dbReference type="GO" id="GO:0005829">
    <property type="term" value="C:cytosol"/>
    <property type="evidence" value="ECO:0007669"/>
    <property type="project" value="TreeGrafter"/>
</dbReference>
<evidence type="ECO:0000256" key="2">
    <source>
        <dbReference type="SAM" id="MobiDB-lite"/>
    </source>
</evidence>
<dbReference type="Proteomes" id="UP000039324">
    <property type="component" value="Unassembled WGS sequence"/>
</dbReference>
<dbReference type="GO" id="GO:0005634">
    <property type="term" value="C:nucleus"/>
    <property type="evidence" value="ECO:0007669"/>
    <property type="project" value="TreeGrafter"/>
</dbReference>
<dbReference type="FunFam" id="1.20.5.430:FF:000003">
    <property type="entry name" value="Heat shock factor binding protein"/>
    <property type="match status" value="1"/>
</dbReference>
<comment type="similarity">
    <text evidence="1">Belongs to the HSBP1 family.</text>
</comment>
<dbReference type="InterPro" id="IPR009643">
    <property type="entry name" value="HS1-bd"/>
</dbReference>
<gene>
    <name evidence="3" type="ORF">PBRA_007861</name>
    <name evidence="4" type="ORF">PLBR_LOCUS6149</name>
</gene>
<dbReference type="AlphaFoldDB" id="A0A0G4IY36"/>
<dbReference type="PANTHER" id="PTHR19424:SF0">
    <property type="entry name" value="HEAT SHOCK FACTOR BINDING PROTEIN 1"/>
    <property type="match status" value="1"/>
</dbReference>
<evidence type="ECO:0000313" key="5">
    <source>
        <dbReference type="Proteomes" id="UP000039324"/>
    </source>
</evidence>
<dbReference type="Gene3D" id="1.20.5.430">
    <property type="match status" value="1"/>
</dbReference>
<sequence length="100" mass="10574">MSAKQPKPGVSSGANAATAPEASADEENLTVFVQNLLQQMQSRFQQMSDTIVSRIDEMGGRIDDLERSIGDLMAQAGIADDREHAAAVGDARPATTTPKS</sequence>
<geneLocation type="mitochondrion" evidence="4"/>
<evidence type="ECO:0000313" key="3">
    <source>
        <dbReference type="EMBL" id="CEP00127.1"/>
    </source>
</evidence>
<evidence type="ECO:0000256" key="1">
    <source>
        <dbReference type="ARBA" id="ARBA00006349"/>
    </source>
</evidence>
<accession>A0A0G4IY36</accession>
<name>A0A0G4IY36_PLABS</name>
<dbReference type="Pfam" id="PF06825">
    <property type="entry name" value="HSBP1"/>
    <property type="match status" value="1"/>
</dbReference>
<dbReference type="EMBL" id="CDSF01000098">
    <property type="protein sequence ID" value="CEP00127.1"/>
    <property type="molecule type" value="Genomic_DNA"/>
</dbReference>
<evidence type="ECO:0008006" key="7">
    <source>
        <dbReference type="Google" id="ProtNLM"/>
    </source>
</evidence>
<protein>
    <recommendedName>
        <fullName evidence="7">Heat shock factor binding protein 1</fullName>
    </recommendedName>
</protein>
<reference evidence="3 5" key="1">
    <citation type="submission" date="2015-02" db="EMBL/GenBank/DDBJ databases">
        <authorList>
            <person name="Chooi Y.-H."/>
        </authorList>
    </citation>
    <scope>NUCLEOTIDE SEQUENCE [LARGE SCALE GENOMIC DNA]</scope>
    <source>
        <strain evidence="3">E3</strain>
    </source>
</reference>
<feature type="region of interest" description="Disordered" evidence="2">
    <location>
        <begin position="1"/>
        <end position="24"/>
    </location>
</feature>
<keyword evidence="5" id="KW-1185">Reference proteome</keyword>
<dbReference type="OrthoDB" id="4159489at2759"/>
<evidence type="ECO:0000313" key="4">
    <source>
        <dbReference type="EMBL" id="SPQ98934.1"/>
    </source>
</evidence>
<dbReference type="STRING" id="37360.A0A0G4IY36"/>
<dbReference type="GO" id="GO:0070370">
    <property type="term" value="P:cellular heat acclimation"/>
    <property type="evidence" value="ECO:0007669"/>
    <property type="project" value="TreeGrafter"/>
</dbReference>
<dbReference type="EMBL" id="OVEO01000010">
    <property type="protein sequence ID" value="SPQ98934.1"/>
    <property type="molecule type" value="Genomic_DNA"/>
</dbReference>